<proteinExistence type="predicted"/>
<dbReference type="EMBL" id="BK016192">
    <property type="protein sequence ID" value="DAG01447.1"/>
    <property type="molecule type" value="Genomic_DNA"/>
</dbReference>
<sequence>MEFDHNKQEKRHSATTHPERLGTGDSRSRLE</sequence>
<reference evidence="2" key="1">
    <citation type="journal article" date="2021" name="Proc. Natl. Acad. Sci. U.S.A.">
        <title>A Catalog of Tens of Thousands of Viruses from Human Metagenomes Reveals Hidden Associations with Chronic Diseases.</title>
        <authorList>
            <person name="Tisza M.J."/>
            <person name="Buck C.B."/>
        </authorList>
    </citation>
    <scope>NUCLEOTIDE SEQUENCE</scope>
    <source>
        <strain evidence="2">CteDy1</strain>
    </source>
</reference>
<organism evidence="2">
    <name type="scientific">Siphoviridae sp. cteDy1</name>
    <dbReference type="NCBI Taxonomy" id="2825587"/>
    <lineage>
        <taxon>Viruses</taxon>
        <taxon>Duplodnaviria</taxon>
        <taxon>Heunggongvirae</taxon>
        <taxon>Uroviricota</taxon>
        <taxon>Caudoviricetes</taxon>
    </lineage>
</organism>
<evidence type="ECO:0000313" key="2">
    <source>
        <dbReference type="EMBL" id="DAG01447.1"/>
    </source>
</evidence>
<accession>A0A8S5V4A1</accession>
<name>A0A8S5V4A1_9CAUD</name>
<evidence type="ECO:0000256" key="1">
    <source>
        <dbReference type="SAM" id="MobiDB-lite"/>
    </source>
</evidence>
<protein>
    <submittedName>
        <fullName evidence="2">Uncharacterized protein</fullName>
    </submittedName>
</protein>
<feature type="region of interest" description="Disordered" evidence="1">
    <location>
        <begin position="1"/>
        <end position="31"/>
    </location>
</feature>
<feature type="compositionally biased region" description="Basic and acidic residues" evidence="1">
    <location>
        <begin position="17"/>
        <end position="31"/>
    </location>
</feature>